<dbReference type="AlphaFoldDB" id="D0P2V8"/>
<dbReference type="PANTHER" id="PTHR42921:SF1">
    <property type="entry name" value="ACETOACETYL-COA SYNTHETASE"/>
    <property type="match status" value="1"/>
</dbReference>
<sequence>MVVLGKRKGDTVPSTDAKRVKDGATLWSPSADLVAFSNWTKFSNLVNERFKLSLKTPQELWQWSVDNLEDFWGACWDFTGMVASQPYTKVIEDKEKMPGSR</sequence>
<dbReference type="STRING" id="403677.D0P2V8"/>
<dbReference type="VEuPathDB" id="FungiDB:PITG_20825"/>
<dbReference type="Proteomes" id="UP000006643">
    <property type="component" value="Unassembled WGS sequence"/>
</dbReference>
<accession>D0P2V8</accession>
<keyword evidence="2" id="KW-1185">Reference proteome</keyword>
<dbReference type="RefSeq" id="XP_002895372.1">
    <property type="nucleotide sequence ID" value="XM_002895326.1"/>
</dbReference>
<dbReference type="InParanoid" id="D0P2V8"/>
<name>D0P2V8_PHYIT</name>
<evidence type="ECO:0000313" key="2">
    <source>
        <dbReference type="Proteomes" id="UP000006643"/>
    </source>
</evidence>
<gene>
    <name evidence="1" type="ORF">PITG_20825</name>
</gene>
<dbReference type="GO" id="GO:0030729">
    <property type="term" value="F:acetoacetate-CoA ligase activity"/>
    <property type="evidence" value="ECO:0007669"/>
    <property type="project" value="TreeGrafter"/>
</dbReference>
<proteinExistence type="predicted"/>
<evidence type="ECO:0008006" key="3">
    <source>
        <dbReference type="Google" id="ProtNLM"/>
    </source>
</evidence>
<evidence type="ECO:0000313" key="1">
    <source>
        <dbReference type="EMBL" id="EEY57095.1"/>
    </source>
</evidence>
<dbReference type="HOGENOM" id="CLU_2297163_0_0_1"/>
<dbReference type="eggNOG" id="KOG1175">
    <property type="taxonomic scope" value="Eukaryota"/>
</dbReference>
<organism evidence="1 2">
    <name type="scientific">Phytophthora infestans (strain T30-4)</name>
    <name type="common">Potato late blight agent</name>
    <dbReference type="NCBI Taxonomy" id="403677"/>
    <lineage>
        <taxon>Eukaryota</taxon>
        <taxon>Sar</taxon>
        <taxon>Stramenopiles</taxon>
        <taxon>Oomycota</taxon>
        <taxon>Peronosporomycetes</taxon>
        <taxon>Peronosporales</taxon>
        <taxon>Peronosporaceae</taxon>
        <taxon>Phytophthora</taxon>
    </lineage>
</organism>
<dbReference type="EMBL" id="DS028314">
    <property type="protein sequence ID" value="EEY57095.1"/>
    <property type="molecule type" value="Genomic_DNA"/>
</dbReference>
<dbReference type="PANTHER" id="PTHR42921">
    <property type="entry name" value="ACETOACETYL-COA SYNTHETASE"/>
    <property type="match status" value="1"/>
</dbReference>
<dbReference type="OrthoDB" id="10253869at2759"/>
<protein>
    <recommendedName>
        <fullName evidence="3">Acetyl-coenzyme A synthetase N-terminal domain-containing protein</fullName>
    </recommendedName>
</protein>
<dbReference type="GeneID" id="9463640"/>
<dbReference type="KEGG" id="pif:PITG_20825"/>
<reference evidence="2" key="1">
    <citation type="journal article" date="2009" name="Nature">
        <title>Genome sequence and analysis of the Irish potato famine pathogen Phytophthora infestans.</title>
        <authorList>
            <consortium name="The Broad Institute Genome Sequencing Platform"/>
            <person name="Haas B.J."/>
            <person name="Kamoun S."/>
            <person name="Zody M.C."/>
            <person name="Jiang R.H."/>
            <person name="Handsaker R.E."/>
            <person name="Cano L.M."/>
            <person name="Grabherr M."/>
            <person name="Kodira C.D."/>
            <person name="Raffaele S."/>
            <person name="Torto-Alalibo T."/>
            <person name="Bozkurt T.O."/>
            <person name="Ah-Fong A.M."/>
            <person name="Alvarado L."/>
            <person name="Anderson V.L."/>
            <person name="Armstrong M.R."/>
            <person name="Avrova A."/>
            <person name="Baxter L."/>
            <person name="Beynon J."/>
            <person name="Boevink P.C."/>
            <person name="Bollmann S.R."/>
            <person name="Bos J.I."/>
            <person name="Bulone V."/>
            <person name="Cai G."/>
            <person name="Cakir C."/>
            <person name="Carrington J.C."/>
            <person name="Chawner M."/>
            <person name="Conti L."/>
            <person name="Costanzo S."/>
            <person name="Ewan R."/>
            <person name="Fahlgren N."/>
            <person name="Fischbach M.A."/>
            <person name="Fugelstad J."/>
            <person name="Gilroy E.M."/>
            <person name="Gnerre S."/>
            <person name="Green P.J."/>
            <person name="Grenville-Briggs L.J."/>
            <person name="Griffith J."/>
            <person name="Grunwald N.J."/>
            <person name="Horn K."/>
            <person name="Horner N.R."/>
            <person name="Hu C.H."/>
            <person name="Huitema E."/>
            <person name="Jeong D.H."/>
            <person name="Jones A.M."/>
            <person name="Jones J.D."/>
            <person name="Jones R.W."/>
            <person name="Karlsson E.K."/>
            <person name="Kunjeti S.G."/>
            <person name="Lamour K."/>
            <person name="Liu Z."/>
            <person name="Ma L."/>
            <person name="Maclean D."/>
            <person name="Chibucos M.C."/>
            <person name="McDonald H."/>
            <person name="McWalters J."/>
            <person name="Meijer H.J."/>
            <person name="Morgan W."/>
            <person name="Morris P.F."/>
            <person name="Munro C.A."/>
            <person name="O'Neill K."/>
            <person name="Ospina-Giraldo M."/>
            <person name="Pinzon A."/>
            <person name="Pritchard L."/>
            <person name="Ramsahoye B."/>
            <person name="Ren Q."/>
            <person name="Restrepo S."/>
            <person name="Roy S."/>
            <person name="Sadanandom A."/>
            <person name="Savidor A."/>
            <person name="Schornack S."/>
            <person name="Schwartz D.C."/>
            <person name="Schumann U.D."/>
            <person name="Schwessinger B."/>
            <person name="Seyer L."/>
            <person name="Sharpe T."/>
            <person name="Silvar C."/>
            <person name="Song J."/>
            <person name="Studholme D.J."/>
            <person name="Sykes S."/>
            <person name="Thines M."/>
            <person name="van de Vondervoort P.J."/>
            <person name="Phuntumart V."/>
            <person name="Wawra S."/>
            <person name="Weide R."/>
            <person name="Win J."/>
            <person name="Young C."/>
            <person name="Zhou S."/>
            <person name="Fry W."/>
            <person name="Meyers B.C."/>
            <person name="van West P."/>
            <person name="Ristaino J."/>
            <person name="Govers F."/>
            <person name="Birch P.R."/>
            <person name="Whisson S.C."/>
            <person name="Judelson H.S."/>
            <person name="Nusbaum C."/>
        </authorList>
    </citation>
    <scope>NUCLEOTIDE SEQUENCE [LARGE SCALE GENOMIC DNA]</scope>
    <source>
        <strain evidence="2">T30-4</strain>
    </source>
</reference>